<organism evidence="1 2">
    <name type="scientific">Parabacteroides absconsus</name>
    <dbReference type="NCBI Taxonomy" id="2951805"/>
    <lineage>
        <taxon>Bacteria</taxon>
        <taxon>Pseudomonadati</taxon>
        <taxon>Bacteroidota</taxon>
        <taxon>Bacteroidia</taxon>
        <taxon>Bacteroidales</taxon>
        <taxon>Tannerellaceae</taxon>
        <taxon>Parabacteroides</taxon>
    </lineage>
</organism>
<dbReference type="Proteomes" id="UP001320603">
    <property type="component" value="Chromosome"/>
</dbReference>
<evidence type="ECO:0000313" key="1">
    <source>
        <dbReference type="EMBL" id="WWV65801.1"/>
    </source>
</evidence>
<dbReference type="RefSeq" id="WP_251968459.1">
    <property type="nucleotide sequence ID" value="NZ_CP146284.1"/>
</dbReference>
<protein>
    <submittedName>
        <fullName evidence="1">DUF3226 domain-containing protein</fullName>
    </submittedName>
</protein>
<gene>
    <name evidence="1" type="ORF">NEE14_012470</name>
</gene>
<keyword evidence="2" id="KW-1185">Reference proteome</keyword>
<sequence>MKKNKPFRLLVEGINDLHVVCNLANRLSLLETFEVEDIGSYQQILKVLPVLLKSTNNLQRLGIVVDADENLKGHWEAIRHILLDSQLYSSVPEELPKEGLVAHPDDPAYIIFGLWIMPDNNLNGMLEDFVTFMIPEKNDDVLLRKTDDVLKELEENHWNKYKSVHHAKARIHTWLSWQDEPGTPMGTAITKQTLSTDGELCQKFIAWLNNLFECIPLPH</sequence>
<evidence type="ECO:0000313" key="2">
    <source>
        <dbReference type="Proteomes" id="UP001320603"/>
    </source>
</evidence>
<reference evidence="1 2" key="1">
    <citation type="submission" date="2024-02" db="EMBL/GenBank/DDBJ databases">
        <title>Whole genome sequencing of Parabacteroides sp. AD58.</title>
        <authorList>
            <person name="Chaplin A.V."/>
            <person name="Pikina A.P."/>
            <person name="Sokolova S.R."/>
            <person name="Korostin D.O."/>
            <person name="Efimov B.A."/>
        </authorList>
    </citation>
    <scope>NUCLEOTIDE SEQUENCE [LARGE SCALE GENOMIC DNA]</scope>
    <source>
        <strain evidence="1 2">AD58</strain>
    </source>
</reference>
<accession>A0ABZ2INS1</accession>
<proteinExistence type="predicted"/>
<dbReference type="Pfam" id="PF11536">
    <property type="entry name" value="DUF3226"/>
    <property type="match status" value="1"/>
</dbReference>
<name>A0ABZ2INS1_9BACT</name>
<dbReference type="EMBL" id="CP146284">
    <property type="protein sequence ID" value="WWV65801.1"/>
    <property type="molecule type" value="Genomic_DNA"/>
</dbReference>
<dbReference type="InterPro" id="IPR024508">
    <property type="entry name" value="DUF3226"/>
</dbReference>